<sequence length="410" mass="44195">MQQAPNQKNTPNRRRPVAGRSRSTPQKVYASENDLPTFKPDIKPDNAARPATPQKSASTNQKQRDKGNKSRNKNGAVSPGHNQRDRQSPPFLPQDASAPIFAGSTFHASPAPSSLPIPSFHGVEAEGSPAIRANRSPGQEPSPPTTDSDEASPSAEPVPRNVDSPLEFFFRAQRAEKAKLRRASSANAGAIAPAPFSPPHDLPEECNTLPKASVANPLRRPSYPQYLSSPGISTNELGGTPGQPVGPAFSTPYSERIRAARSNQSSAQATPSAPRELDANSEALKRYLFTGKLGSVGQPQPKPKQQAPVPQPQQHAQYPPAHQVAQQHRIPQQFHQYGARQQPAGQQMPQHHSSEPRLPRGMFPASVLTGHSPNVKPTAASQMNAGPDRSEQILAMEGDLRRMLKLDSSS</sequence>
<evidence type="ECO:0000313" key="2">
    <source>
        <dbReference type="EMBL" id="CAJ2506011.1"/>
    </source>
</evidence>
<comment type="caution">
    <text evidence="2">The sequence shown here is derived from an EMBL/GenBank/DDBJ whole genome shotgun (WGS) entry which is preliminary data.</text>
</comment>
<proteinExistence type="predicted"/>
<dbReference type="Proteomes" id="UP001295740">
    <property type="component" value="Unassembled WGS sequence"/>
</dbReference>
<dbReference type="AlphaFoldDB" id="A0AAI8VK33"/>
<feature type="region of interest" description="Disordered" evidence="1">
    <location>
        <begin position="1"/>
        <end position="165"/>
    </location>
</feature>
<feature type="compositionally biased region" description="Polar residues" evidence="1">
    <location>
        <begin position="1"/>
        <end position="10"/>
    </location>
</feature>
<dbReference type="Pfam" id="PF15365">
    <property type="entry name" value="PNRC"/>
    <property type="match status" value="1"/>
</dbReference>
<dbReference type="GO" id="GO:0016071">
    <property type="term" value="P:mRNA metabolic process"/>
    <property type="evidence" value="ECO:0007669"/>
    <property type="project" value="UniProtKB-ARBA"/>
</dbReference>
<keyword evidence="3" id="KW-1185">Reference proteome</keyword>
<feature type="compositionally biased region" description="Low complexity" evidence="1">
    <location>
        <begin position="108"/>
        <end position="119"/>
    </location>
</feature>
<feature type="compositionally biased region" description="Polar residues" evidence="1">
    <location>
        <begin position="225"/>
        <end position="237"/>
    </location>
</feature>
<name>A0AAI8VK33_9PEZI</name>
<dbReference type="EMBL" id="CAUWAG010000008">
    <property type="protein sequence ID" value="CAJ2506011.1"/>
    <property type="molecule type" value="Genomic_DNA"/>
</dbReference>
<accession>A0AAI8VK33</accession>
<protein>
    <submittedName>
        <fullName evidence="2">Uu.00g001410.m01.CDS01</fullName>
    </submittedName>
</protein>
<feature type="compositionally biased region" description="Low complexity" evidence="1">
    <location>
        <begin position="303"/>
        <end position="327"/>
    </location>
</feature>
<evidence type="ECO:0000313" key="3">
    <source>
        <dbReference type="Proteomes" id="UP001295740"/>
    </source>
</evidence>
<dbReference type="InterPro" id="IPR028322">
    <property type="entry name" value="PNRC-like_rgn"/>
</dbReference>
<organism evidence="2 3">
    <name type="scientific">Anthostomella pinea</name>
    <dbReference type="NCBI Taxonomy" id="933095"/>
    <lineage>
        <taxon>Eukaryota</taxon>
        <taxon>Fungi</taxon>
        <taxon>Dikarya</taxon>
        <taxon>Ascomycota</taxon>
        <taxon>Pezizomycotina</taxon>
        <taxon>Sordariomycetes</taxon>
        <taxon>Xylariomycetidae</taxon>
        <taxon>Xylariales</taxon>
        <taxon>Xylariaceae</taxon>
        <taxon>Anthostomella</taxon>
    </lineage>
</organism>
<reference evidence="2" key="1">
    <citation type="submission" date="2023-10" db="EMBL/GenBank/DDBJ databases">
        <authorList>
            <person name="Hackl T."/>
        </authorList>
    </citation>
    <scope>NUCLEOTIDE SEQUENCE</scope>
</reference>
<gene>
    <name evidence="2" type="ORF">KHLLAP_LOCUS6479</name>
</gene>
<feature type="region of interest" description="Disordered" evidence="1">
    <location>
        <begin position="186"/>
        <end position="388"/>
    </location>
</feature>
<feature type="compositionally biased region" description="Low complexity" evidence="1">
    <location>
        <begin position="260"/>
        <end position="269"/>
    </location>
</feature>
<evidence type="ECO:0000256" key="1">
    <source>
        <dbReference type="SAM" id="MobiDB-lite"/>
    </source>
</evidence>